<gene>
    <name evidence="1" type="ORF">RF11_07375</name>
</gene>
<dbReference type="Proteomes" id="UP000031668">
    <property type="component" value="Unassembled WGS sequence"/>
</dbReference>
<comment type="caution">
    <text evidence="1">The sequence shown here is derived from an EMBL/GenBank/DDBJ whole genome shotgun (WGS) entry which is preliminary data.</text>
</comment>
<name>A0A0C2IUY8_THEKT</name>
<proteinExistence type="predicted"/>
<reference evidence="1 2" key="1">
    <citation type="journal article" date="2014" name="Genome Biol. Evol.">
        <title>The genome of the myxosporean Thelohanellus kitauei shows adaptations to nutrient acquisition within its fish host.</title>
        <authorList>
            <person name="Yang Y."/>
            <person name="Xiong J."/>
            <person name="Zhou Z."/>
            <person name="Huo F."/>
            <person name="Miao W."/>
            <person name="Ran C."/>
            <person name="Liu Y."/>
            <person name="Zhang J."/>
            <person name="Feng J."/>
            <person name="Wang M."/>
            <person name="Wang M."/>
            <person name="Wang L."/>
            <person name="Yao B."/>
        </authorList>
    </citation>
    <scope>NUCLEOTIDE SEQUENCE [LARGE SCALE GENOMIC DNA]</scope>
    <source>
        <strain evidence="1">Wuqing</strain>
    </source>
</reference>
<protein>
    <submittedName>
        <fullName evidence="1">Uncharacterized protein</fullName>
    </submittedName>
</protein>
<organism evidence="1 2">
    <name type="scientific">Thelohanellus kitauei</name>
    <name type="common">Myxosporean</name>
    <dbReference type="NCBI Taxonomy" id="669202"/>
    <lineage>
        <taxon>Eukaryota</taxon>
        <taxon>Metazoa</taxon>
        <taxon>Cnidaria</taxon>
        <taxon>Myxozoa</taxon>
        <taxon>Myxosporea</taxon>
        <taxon>Bivalvulida</taxon>
        <taxon>Platysporina</taxon>
        <taxon>Myxobolidae</taxon>
        <taxon>Thelohanellus</taxon>
    </lineage>
</organism>
<keyword evidence="2" id="KW-1185">Reference proteome</keyword>
<sequence>METFERLMRRPRMKAPMMNVSLRVAIARSAQNEAKMFFGSLKRSRPTKAMMMIVSLTATIAVIVGDSGNYLCHDLIELKCVCVCVLAFLAKEFEIQKQNDDVNELRTGYEKKFSTLVSSYILEMFTKDKYRRTRRSDIIGNPPVSGKYNELKTCLLDIFSTSDGVQASKIIYMPPLGDQNPSMRLSESRVVEDCHATFLIFNEYFLRQRRENIGS</sequence>
<accession>A0A0C2IUY8</accession>
<dbReference type="OrthoDB" id="10257314at2759"/>
<dbReference type="EMBL" id="JWZT01005556">
    <property type="protein sequence ID" value="KII60612.1"/>
    <property type="molecule type" value="Genomic_DNA"/>
</dbReference>
<evidence type="ECO:0000313" key="1">
    <source>
        <dbReference type="EMBL" id="KII60612.1"/>
    </source>
</evidence>
<dbReference type="AlphaFoldDB" id="A0A0C2IUY8"/>
<evidence type="ECO:0000313" key="2">
    <source>
        <dbReference type="Proteomes" id="UP000031668"/>
    </source>
</evidence>